<dbReference type="Proteomes" id="UP000192726">
    <property type="component" value="Chromosome"/>
</dbReference>
<dbReference type="KEGG" id="sgv:B1H19_03080"/>
<keyword evidence="1" id="KW-0812">Transmembrane</keyword>
<feature type="transmembrane region" description="Helical" evidence="1">
    <location>
        <begin position="122"/>
        <end position="148"/>
    </location>
</feature>
<dbReference type="STRING" id="553510.B1H19_03080"/>
<organism evidence="2 3">
    <name type="scientific">Streptomyces gilvosporeus</name>
    <dbReference type="NCBI Taxonomy" id="553510"/>
    <lineage>
        <taxon>Bacteria</taxon>
        <taxon>Bacillati</taxon>
        <taxon>Actinomycetota</taxon>
        <taxon>Actinomycetes</taxon>
        <taxon>Kitasatosporales</taxon>
        <taxon>Streptomycetaceae</taxon>
        <taxon>Streptomyces</taxon>
    </lineage>
</organism>
<feature type="transmembrane region" description="Helical" evidence="1">
    <location>
        <begin position="244"/>
        <end position="265"/>
    </location>
</feature>
<dbReference type="EMBL" id="CP020569">
    <property type="protein sequence ID" value="ARF53282.1"/>
    <property type="molecule type" value="Genomic_DNA"/>
</dbReference>
<keyword evidence="3" id="KW-1185">Reference proteome</keyword>
<name>A0A1V0TKV1_9ACTN</name>
<evidence type="ECO:0000313" key="2">
    <source>
        <dbReference type="EMBL" id="ARF53282.1"/>
    </source>
</evidence>
<protein>
    <recommendedName>
        <fullName evidence="4">ABC transporter permease</fullName>
    </recommendedName>
</protein>
<feature type="transmembrane region" description="Helical" evidence="1">
    <location>
        <begin position="160"/>
        <end position="181"/>
    </location>
</feature>
<dbReference type="PANTHER" id="PTHR37305:SF1">
    <property type="entry name" value="MEMBRANE PROTEIN"/>
    <property type="match status" value="1"/>
</dbReference>
<dbReference type="Pfam" id="PF12730">
    <property type="entry name" value="ABC2_membrane_4"/>
    <property type="match status" value="1"/>
</dbReference>
<keyword evidence="1" id="KW-0472">Membrane</keyword>
<sequence length="270" mass="27940">MSVTAVTAPAATRRGRPGEPLFVNVIRSEWVKIRTVGVTAWCLLAMTALAVGVAALVALKEQTQGRRSIQVLVSMSHLGLSFGQLAVVVLAATAMGSEYGTGMIRTSLTAVPRRARWLMAKALVVGALALVTGVLLSLISFAVVYASAPAVSGTFADPQVVRALLGFGLYLGMLAVLSLAVTTIVRGTAGGVIVMFVLIFVVPLIVSGSPVSRMERFLPVGMTPPNAGLAITQVGPMLGGLPPWGGFAVLCAWTAAAMGAALCLLRRRDA</sequence>
<feature type="transmembrane region" description="Helical" evidence="1">
    <location>
        <begin position="79"/>
        <end position="101"/>
    </location>
</feature>
<dbReference type="PANTHER" id="PTHR37305">
    <property type="entry name" value="INTEGRAL MEMBRANE PROTEIN-RELATED"/>
    <property type="match status" value="1"/>
</dbReference>
<evidence type="ECO:0000256" key="1">
    <source>
        <dbReference type="SAM" id="Phobius"/>
    </source>
</evidence>
<reference evidence="2 3" key="1">
    <citation type="submission" date="2017-04" db="EMBL/GenBank/DDBJ databases">
        <title>Complete Genome Sequence of Streptomyces gilvosporeus F607, a Capable Producer of Natamycin.</title>
        <authorList>
            <person name="Zong G."/>
            <person name="Zhong C."/>
            <person name="Fu J."/>
            <person name="Qin R."/>
            <person name="Cao G."/>
        </authorList>
    </citation>
    <scope>NUCLEOTIDE SEQUENCE [LARGE SCALE GENOMIC DNA]</scope>
    <source>
        <strain evidence="2 3">F607</strain>
    </source>
</reference>
<evidence type="ECO:0008006" key="4">
    <source>
        <dbReference type="Google" id="ProtNLM"/>
    </source>
</evidence>
<feature type="transmembrane region" description="Helical" evidence="1">
    <location>
        <begin position="188"/>
        <end position="206"/>
    </location>
</feature>
<dbReference type="RefSeq" id="WP_083102712.1">
    <property type="nucleotide sequence ID" value="NZ_CP020569.1"/>
</dbReference>
<evidence type="ECO:0000313" key="3">
    <source>
        <dbReference type="Proteomes" id="UP000192726"/>
    </source>
</evidence>
<feature type="transmembrane region" description="Helical" evidence="1">
    <location>
        <begin position="36"/>
        <end position="59"/>
    </location>
</feature>
<accession>A0A1V0TKV1</accession>
<gene>
    <name evidence="2" type="ORF">B1H19_03080</name>
</gene>
<keyword evidence="1" id="KW-1133">Transmembrane helix</keyword>
<dbReference type="AlphaFoldDB" id="A0A1V0TKV1"/>
<proteinExistence type="predicted"/>
<dbReference type="OrthoDB" id="3297985at2"/>